<sequence length="235" mass="26340">CGVKMNKNGKEKNSGVNKSVRSLADDERIKNLANQQTEHSAIILAMQLMVENLQTNIQHMMEHYEYVQQVRDRLLSDIQNKKRIYILASGRSAMVGQMFQTRLEHFGVECRFITNTRSVPRLKEEDSIIVVSGSGTTPIVKAMLETYLIYNPFVIVLTSYPQSVIGRLGDVTVKLKGRTKSDLYRRSKGLDSTLAPEGTAFEQAALAFLDGIVAELAVSLHRDEKSLSELHNQGV</sequence>
<accession>X1SHS4</accession>
<evidence type="ECO:0000313" key="4">
    <source>
        <dbReference type="EMBL" id="GAI78706.1"/>
    </source>
</evidence>
<dbReference type="InterPro" id="IPR001347">
    <property type="entry name" value="SIS_dom"/>
</dbReference>
<dbReference type="GO" id="GO:0097367">
    <property type="term" value="F:carbohydrate derivative binding"/>
    <property type="evidence" value="ECO:0007669"/>
    <property type="project" value="InterPro"/>
</dbReference>
<protein>
    <recommendedName>
        <fullName evidence="3">SIS domain-containing protein</fullName>
    </recommendedName>
</protein>
<proteinExistence type="inferred from homology"/>
<feature type="domain" description="SIS" evidence="3">
    <location>
        <begin position="74"/>
        <end position="222"/>
    </location>
</feature>
<dbReference type="Pfam" id="PF01380">
    <property type="entry name" value="SIS"/>
    <property type="match status" value="1"/>
</dbReference>
<evidence type="ECO:0000259" key="3">
    <source>
        <dbReference type="PROSITE" id="PS51464"/>
    </source>
</evidence>
<organism evidence="4">
    <name type="scientific">marine sediment metagenome</name>
    <dbReference type="NCBI Taxonomy" id="412755"/>
    <lineage>
        <taxon>unclassified sequences</taxon>
        <taxon>metagenomes</taxon>
        <taxon>ecological metagenomes</taxon>
    </lineage>
</organism>
<dbReference type="PANTHER" id="PTHR43443:SF1">
    <property type="entry name" value="3-HEXULOSE-6-PHOSPHATE ISOMERASE"/>
    <property type="match status" value="1"/>
</dbReference>
<evidence type="ECO:0000256" key="2">
    <source>
        <dbReference type="SAM" id="MobiDB-lite"/>
    </source>
</evidence>
<dbReference type="EMBL" id="BARW01006638">
    <property type="protein sequence ID" value="GAI78706.1"/>
    <property type="molecule type" value="Genomic_DNA"/>
</dbReference>
<feature type="region of interest" description="Disordered" evidence="2">
    <location>
        <begin position="1"/>
        <end position="20"/>
    </location>
</feature>
<dbReference type="GO" id="GO:1901135">
    <property type="term" value="P:carbohydrate derivative metabolic process"/>
    <property type="evidence" value="ECO:0007669"/>
    <property type="project" value="InterPro"/>
</dbReference>
<gene>
    <name evidence="4" type="ORF">S12H4_13945</name>
</gene>
<dbReference type="SUPFAM" id="SSF53697">
    <property type="entry name" value="SIS domain"/>
    <property type="match status" value="1"/>
</dbReference>
<dbReference type="GO" id="GO:0016853">
    <property type="term" value="F:isomerase activity"/>
    <property type="evidence" value="ECO:0007669"/>
    <property type="project" value="InterPro"/>
</dbReference>
<dbReference type="InterPro" id="IPR017552">
    <property type="entry name" value="PHI/rmpB"/>
</dbReference>
<dbReference type="PROSITE" id="PS51464">
    <property type="entry name" value="SIS"/>
    <property type="match status" value="1"/>
</dbReference>
<comment type="similarity">
    <text evidence="1">Belongs to the SIS family. PHI subfamily.</text>
</comment>
<dbReference type="InterPro" id="IPR046348">
    <property type="entry name" value="SIS_dom_sf"/>
</dbReference>
<feature type="non-terminal residue" evidence="4">
    <location>
        <position position="1"/>
    </location>
</feature>
<dbReference type="AlphaFoldDB" id="X1SHS4"/>
<comment type="caution">
    <text evidence="4">The sequence shown here is derived from an EMBL/GenBank/DDBJ whole genome shotgun (WGS) entry which is preliminary data.</text>
</comment>
<evidence type="ECO:0000256" key="1">
    <source>
        <dbReference type="ARBA" id="ARBA00009235"/>
    </source>
</evidence>
<name>X1SHS4_9ZZZZ</name>
<reference evidence="4" key="1">
    <citation type="journal article" date="2014" name="Front. Microbiol.">
        <title>High frequency of phylogenetically diverse reductive dehalogenase-homologous genes in deep subseafloor sedimentary metagenomes.</title>
        <authorList>
            <person name="Kawai M."/>
            <person name="Futagami T."/>
            <person name="Toyoda A."/>
            <person name="Takaki Y."/>
            <person name="Nishi S."/>
            <person name="Hori S."/>
            <person name="Arai W."/>
            <person name="Tsubouchi T."/>
            <person name="Morono Y."/>
            <person name="Uchiyama I."/>
            <person name="Ito T."/>
            <person name="Fujiyama A."/>
            <person name="Inagaki F."/>
            <person name="Takami H."/>
        </authorList>
    </citation>
    <scope>NUCLEOTIDE SEQUENCE</scope>
    <source>
        <strain evidence="4">Expedition CK06-06</strain>
    </source>
</reference>
<dbReference type="PANTHER" id="PTHR43443">
    <property type="entry name" value="3-HEXULOSE-6-PHOSPHATE ISOMERASE"/>
    <property type="match status" value="1"/>
</dbReference>
<dbReference type="Gene3D" id="3.40.50.10490">
    <property type="entry name" value="Glucose-6-phosphate isomerase like protein, domain 1"/>
    <property type="match status" value="1"/>
</dbReference>